<dbReference type="InterPro" id="IPR000425">
    <property type="entry name" value="MIP"/>
</dbReference>
<dbReference type="PANTHER" id="PTHR47002">
    <property type="entry name" value="AQUAPORIN-LIKE"/>
    <property type="match status" value="1"/>
</dbReference>
<evidence type="ECO:0000256" key="3">
    <source>
        <dbReference type="ARBA" id="ARBA00022989"/>
    </source>
</evidence>
<dbReference type="PRINTS" id="PR00783">
    <property type="entry name" value="MINTRINSICP"/>
</dbReference>
<sequence length="207" mass="22283">MEASRLAPDSFVSIGATAHRPHEADYNSGNGYSISAEHAASLGHHITRSRQASINAIPHRKSLSSIPIPEFHPDIIADEDHLTMEQMFDWSEFYNPSIWRSGIAELFLMALYVMVSGGVTVWAVQVGGPVVSLTVALGVFVTLTLFIMATAAISGAHFNPMITWTAVFTNLCSVPRGIIYLVMHVVGAILGGAFLRACCGHDVTVST</sequence>
<accession>A0ABR2WEC9</accession>
<evidence type="ECO:0000256" key="2">
    <source>
        <dbReference type="ARBA" id="ARBA00022692"/>
    </source>
</evidence>
<feature type="transmembrane region" description="Helical" evidence="6">
    <location>
        <begin position="177"/>
        <end position="195"/>
    </location>
</feature>
<proteinExistence type="inferred from homology"/>
<comment type="caution">
    <text evidence="7">The sequence shown here is derived from an EMBL/GenBank/DDBJ whole genome shotgun (WGS) entry which is preliminary data.</text>
</comment>
<organism evidence="7 8">
    <name type="scientific">Basidiobolus ranarum</name>
    <dbReference type="NCBI Taxonomy" id="34480"/>
    <lineage>
        <taxon>Eukaryota</taxon>
        <taxon>Fungi</taxon>
        <taxon>Fungi incertae sedis</taxon>
        <taxon>Zoopagomycota</taxon>
        <taxon>Entomophthoromycotina</taxon>
        <taxon>Basidiobolomycetes</taxon>
        <taxon>Basidiobolales</taxon>
        <taxon>Basidiobolaceae</taxon>
        <taxon>Basidiobolus</taxon>
    </lineage>
</organism>
<feature type="transmembrane region" description="Helical" evidence="6">
    <location>
        <begin position="130"/>
        <end position="156"/>
    </location>
</feature>
<evidence type="ECO:0000256" key="5">
    <source>
        <dbReference type="RuleBase" id="RU000477"/>
    </source>
</evidence>
<name>A0ABR2WEC9_9FUNG</name>
<dbReference type="InterPro" id="IPR023271">
    <property type="entry name" value="Aquaporin-like"/>
</dbReference>
<evidence type="ECO:0000313" key="8">
    <source>
        <dbReference type="Proteomes" id="UP001479436"/>
    </source>
</evidence>
<comment type="subcellular location">
    <subcellularLocation>
        <location evidence="1">Membrane</location>
        <topology evidence="1">Multi-pass membrane protein</topology>
    </subcellularLocation>
</comment>
<feature type="non-terminal residue" evidence="7">
    <location>
        <position position="207"/>
    </location>
</feature>
<dbReference type="SUPFAM" id="SSF81338">
    <property type="entry name" value="Aquaporin-like"/>
    <property type="match status" value="1"/>
</dbReference>
<dbReference type="Pfam" id="PF00230">
    <property type="entry name" value="MIP"/>
    <property type="match status" value="1"/>
</dbReference>
<keyword evidence="8" id="KW-1185">Reference proteome</keyword>
<gene>
    <name evidence="7" type="ORF">K7432_016680</name>
</gene>
<feature type="transmembrane region" description="Helical" evidence="6">
    <location>
        <begin position="106"/>
        <end position="124"/>
    </location>
</feature>
<reference evidence="7 8" key="1">
    <citation type="submission" date="2023-04" db="EMBL/GenBank/DDBJ databases">
        <title>Genome of Basidiobolus ranarum AG-B5.</title>
        <authorList>
            <person name="Stajich J.E."/>
            <person name="Carter-House D."/>
            <person name="Gryganskyi A."/>
        </authorList>
    </citation>
    <scope>NUCLEOTIDE SEQUENCE [LARGE SCALE GENOMIC DNA]</scope>
    <source>
        <strain evidence="7 8">AG-B5</strain>
    </source>
</reference>
<evidence type="ECO:0000256" key="4">
    <source>
        <dbReference type="ARBA" id="ARBA00023136"/>
    </source>
</evidence>
<dbReference type="Proteomes" id="UP001479436">
    <property type="component" value="Unassembled WGS sequence"/>
</dbReference>
<evidence type="ECO:0000313" key="7">
    <source>
        <dbReference type="EMBL" id="KAK9759858.1"/>
    </source>
</evidence>
<dbReference type="PANTHER" id="PTHR47002:SF2">
    <property type="entry name" value="AQUAPORIN AQPAE.A-LIKE"/>
    <property type="match status" value="1"/>
</dbReference>
<keyword evidence="5" id="KW-0813">Transport</keyword>
<evidence type="ECO:0000256" key="6">
    <source>
        <dbReference type="SAM" id="Phobius"/>
    </source>
</evidence>
<dbReference type="EMBL" id="JASJQH010002915">
    <property type="protein sequence ID" value="KAK9759858.1"/>
    <property type="molecule type" value="Genomic_DNA"/>
</dbReference>
<keyword evidence="2 5" id="KW-0812">Transmembrane</keyword>
<comment type="similarity">
    <text evidence="5">Belongs to the MIP/aquaporin (TC 1.A.8) family.</text>
</comment>
<evidence type="ECO:0000256" key="1">
    <source>
        <dbReference type="ARBA" id="ARBA00004141"/>
    </source>
</evidence>
<protein>
    <submittedName>
        <fullName evidence="7">Uncharacterized protein</fullName>
    </submittedName>
</protein>
<dbReference type="Gene3D" id="1.20.1080.10">
    <property type="entry name" value="Glycerol uptake facilitator protein"/>
    <property type="match status" value="1"/>
</dbReference>
<keyword evidence="4 6" id="KW-0472">Membrane</keyword>
<keyword evidence="3 6" id="KW-1133">Transmembrane helix</keyword>